<organism evidence="2 3">
    <name type="scientific">Alteribacillus iranensis</name>
    <dbReference type="NCBI Taxonomy" id="930128"/>
    <lineage>
        <taxon>Bacteria</taxon>
        <taxon>Bacillati</taxon>
        <taxon>Bacillota</taxon>
        <taxon>Bacilli</taxon>
        <taxon>Bacillales</taxon>
        <taxon>Bacillaceae</taxon>
        <taxon>Alteribacillus</taxon>
    </lineage>
</organism>
<dbReference type="OrthoDB" id="1786466at2"/>
<keyword evidence="1" id="KW-1133">Transmembrane helix</keyword>
<dbReference type="EMBL" id="FONT01000004">
    <property type="protein sequence ID" value="SFE81345.1"/>
    <property type="molecule type" value="Genomic_DNA"/>
</dbReference>
<evidence type="ECO:0008006" key="4">
    <source>
        <dbReference type="Google" id="ProtNLM"/>
    </source>
</evidence>
<protein>
    <recommendedName>
        <fullName evidence="4">ABC-2 type transport system permease protein</fullName>
    </recommendedName>
</protein>
<keyword evidence="1" id="KW-0472">Membrane</keyword>
<feature type="transmembrane region" description="Helical" evidence="1">
    <location>
        <begin position="236"/>
        <end position="254"/>
    </location>
</feature>
<keyword evidence="1" id="KW-0812">Transmembrane</keyword>
<dbReference type="RefSeq" id="WP_091661356.1">
    <property type="nucleotide sequence ID" value="NZ_FONT01000004.1"/>
</dbReference>
<feature type="transmembrane region" description="Helical" evidence="1">
    <location>
        <begin position="12"/>
        <end position="36"/>
    </location>
</feature>
<evidence type="ECO:0000313" key="2">
    <source>
        <dbReference type="EMBL" id="SFE81345.1"/>
    </source>
</evidence>
<reference evidence="2 3" key="1">
    <citation type="submission" date="2016-10" db="EMBL/GenBank/DDBJ databases">
        <authorList>
            <person name="de Groot N.N."/>
        </authorList>
    </citation>
    <scope>NUCLEOTIDE SEQUENCE [LARGE SCALE GENOMIC DNA]</scope>
    <source>
        <strain evidence="2 3">DSM 23995</strain>
    </source>
</reference>
<name>A0A1I2DL55_9BACI</name>
<evidence type="ECO:0000313" key="3">
    <source>
        <dbReference type="Proteomes" id="UP000199516"/>
    </source>
</evidence>
<dbReference type="STRING" id="930128.SAMN05192532_104148"/>
<feature type="transmembrane region" description="Helical" evidence="1">
    <location>
        <begin position="181"/>
        <end position="200"/>
    </location>
</feature>
<accession>A0A1I2DL55</accession>
<evidence type="ECO:0000256" key="1">
    <source>
        <dbReference type="SAM" id="Phobius"/>
    </source>
</evidence>
<dbReference type="AlphaFoldDB" id="A0A1I2DL55"/>
<gene>
    <name evidence="2" type="ORF">SAMN05192532_104148</name>
</gene>
<feature type="transmembrane region" description="Helical" evidence="1">
    <location>
        <begin position="103"/>
        <end position="133"/>
    </location>
</feature>
<keyword evidence="3" id="KW-1185">Reference proteome</keyword>
<feature type="transmembrane region" description="Helical" evidence="1">
    <location>
        <begin position="56"/>
        <end position="82"/>
    </location>
</feature>
<sequence length="260" mass="29024">MNSWVALVRKEFLLTRGIFVGGLIFIFIVWGFSFVLDSFISSERNALTLQVNSMTFAGPAMLTLMSAGIFMHFLYLSVYIIISMQKEMDTLHWWLHSPKSMPALLLAKLTSGVISIICSLLVNGSIVLFLIISTNVMAEISVGDIILLAVQGGLLVVLTSLYLSICVLFFIAVYLTLRGRIGNWSWVVVILLFIVISSMSEKISESSFYNAITHWGEFELRAISTFRLGTAHMGEMLFHIILAVVIFVISALLIDRKVEV</sequence>
<dbReference type="Proteomes" id="UP000199516">
    <property type="component" value="Unassembled WGS sequence"/>
</dbReference>
<feature type="transmembrane region" description="Helical" evidence="1">
    <location>
        <begin position="145"/>
        <end position="174"/>
    </location>
</feature>
<proteinExistence type="predicted"/>